<accession>A0A6G1IFA9</accession>
<feature type="region of interest" description="Disordered" evidence="4">
    <location>
        <begin position="475"/>
        <end position="565"/>
    </location>
</feature>
<dbReference type="GO" id="GO:0004674">
    <property type="term" value="F:protein serine/threonine kinase activity"/>
    <property type="evidence" value="ECO:0007669"/>
    <property type="project" value="UniProtKB-EC"/>
</dbReference>
<dbReference type="OrthoDB" id="5584477at2759"/>
<sequence length="767" mass="86635">MADTSVLEISKAKPIGKRLDAFRDSFSFVCQGADVPETLEVLDIYLTGIVLQNLGLGVVSALQTLPASRLLHSTSGDKNLFSDLLRFLAIIGSNDFDVKRIVPLLRTVLSHDADEAVWYKVYDIVAQSVHKRGDEPSTPPPSEPTRTASFQQTPWTFNTGSFVDTSDLRRNVDPILKDDVEDNLKINHPDVFDTFFGQIPGLREMMSAILQSCKEAEPPLFQEGVGWVEWPERCDETAVLQFLRRHVDQFQQSANDHGFRPSKRRRCITTPNKPIPGSDWSLILVPGELKSNPREDNRSSTWLDLVRYAREIFSAQDTRRFNLGFSLCGLIMRLWEFDRLGVVGSTPFDVNKEGETFISTILGYFCMSEQELGYNSTIAGEGRRYTSIQRDDRTERLYLETLIKLQRSVAGRATRCWKGFAEDLPDQQVVIKDLWEYEERPEEGLLLEEATEVGVKNVVRNYHETVRLGGRVDDVLDNVRKGPSDTGGWNPLQSRAIRPEPVTSSTTSGTSGAGRGRGRGRSRSNSRTVTRKRSSSSIQASMPPPKRSCSDSPVKQDTHRRRNRVHRRLIVQDVGKSICEARSPRGILTGLLGGIKAHESLLDANILHRDISVGNVMLNMAEDDEFLIVLDLAIKTDRTSASGASSTGTKVFMAMGALYREDHNFMHDLESFFWCWQRRVSKFQAWNFESTENLAKIKKCSVDEEDKFAKEVVENLTTYCTPLIPCTKELRKVVFPEGKRWLKEGRGLYSRINSVLQQASNRLDTLE</sequence>
<dbReference type="Proteomes" id="UP000799291">
    <property type="component" value="Unassembled WGS sequence"/>
</dbReference>
<feature type="region of interest" description="Disordered" evidence="4">
    <location>
        <begin position="131"/>
        <end position="151"/>
    </location>
</feature>
<dbReference type="InterPro" id="IPR040976">
    <property type="entry name" value="Pkinase_fungal"/>
</dbReference>
<evidence type="ECO:0000313" key="6">
    <source>
        <dbReference type="EMBL" id="KAF2676778.1"/>
    </source>
</evidence>
<evidence type="ECO:0000256" key="1">
    <source>
        <dbReference type="ARBA" id="ARBA00012513"/>
    </source>
</evidence>
<dbReference type="InterPro" id="IPR008266">
    <property type="entry name" value="Tyr_kinase_AS"/>
</dbReference>
<feature type="compositionally biased region" description="Basic residues" evidence="4">
    <location>
        <begin position="516"/>
        <end position="534"/>
    </location>
</feature>
<evidence type="ECO:0000259" key="5">
    <source>
        <dbReference type="Pfam" id="PF17667"/>
    </source>
</evidence>
<proteinExistence type="predicted"/>
<dbReference type="PROSITE" id="PS00109">
    <property type="entry name" value="PROTEIN_KINASE_TYR"/>
    <property type="match status" value="1"/>
</dbReference>
<dbReference type="Gene3D" id="1.10.510.10">
    <property type="entry name" value="Transferase(Phosphotransferase) domain 1"/>
    <property type="match status" value="1"/>
</dbReference>
<name>A0A6G1IFA9_9PLEO</name>
<comment type="catalytic activity">
    <reaction evidence="3">
        <text>L-seryl-[protein] + ATP = O-phospho-L-seryl-[protein] + ADP + H(+)</text>
        <dbReference type="Rhea" id="RHEA:17989"/>
        <dbReference type="Rhea" id="RHEA-COMP:9863"/>
        <dbReference type="Rhea" id="RHEA-COMP:11604"/>
        <dbReference type="ChEBI" id="CHEBI:15378"/>
        <dbReference type="ChEBI" id="CHEBI:29999"/>
        <dbReference type="ChEBI" id="CHEBI:30616"/>
        <dbReference type="ChEBI" id="CHEBI:83421"/>
        <dbReference type="ChEBI" id="CHEBI:456216"/>
        <dbReference type="EC" id="2.7.11.1"/>
    </reaction>
</comment>
<organism evidence="6 7">
    <name type="scientific">Lentithecium fluviatile CBS 122367</name>
    <dbReference type="NCBI Taxonomy" id="1168545"/>
    <lineage>
        <taxon>Eukaryota</taxon>
        <taxon>Fungi</taxon>
        <taxon>Dikarya</taxon>
        <taxon>Ascomycota</taxon>
        <taxon>Pezizomycotina</taxon>
        <taxon>Dothideomycetes</taxon>
        <taxon>Pleosporomycetidae</taxon>
        <taxon>Pleosporales</taxon>
        <taxon>Massarineae</taxon>
        <taxon>Lentitheciaceae</taxon>
        <taxon>Lentithecium</taxon>
    </lineage>
</organism>
<dbReference type="AlphaFoldDB" id="A0A6G1IFA9"/>
<comment type="catalytic activity">
    <reaction evidence="2">
        <text>L-threonyl-[protein] + ATP = O-phospho-L-threonyl-[protein] + ADP + H(+)</text>
        <dbReference type="Rhea" id="RHEA:46608"/>
        <dbReference type="Rhea" id="RHEA-COMP:11060"/>
        <dbReference type="Rhea" id="RHEA-COMP:11605"/>
        <dbReference type="ChEBI" id="CHEBI:15378"/>
        <dbReference type="ChEBI" id="CHEBI:30013"/>
        <dbReference type="ChEBI" id="CHEBI:30616"/>
        <dbReference type="ChEBI" id="CHEBI:61977"/>
        <dbReference type="ChEBI" id="CHEBI:456216"/>
        <dbReference type="EC" id="2.7.11.1"/>
    </reaction>
</comment>
<gene>
    <name evidence="6" type="ORF">K458DRAFT_468226</name>
</gene>
<dbReference type="InterPro" id="IPR011009">
    <property type="entry name" value="Kinase-like_dom_sf"/>
</dbReference>
<evidence type="ECO:0000256" key="2">
    <source>
        <dbReference type="ARBA" id="ARBA00047899"/>
    </source>
</evidence>
<feature type="domain" description="Fungal-type protein kinase" evidence="5">
    <location>
        <begin position="279"/>
        <end position="675"/>
    </location>
</feature>
<reference evidence="6" key="1">
    <citation type="journal article" date="2020" name="Stud. Mycol.">
        <title>101 Dothideomycetes genomes: a test case for predicting lifestyles and emergence of pathogens.</title>
        <authorList>
            <person name="Haridas S."/>
            <person name="Albert R."/>
            <person name="Binder M."/>
            <person name="Bloem J."/>
            <person name="Labutti K."/>
            <person name="Salamov A."/>
            <person name="Andreopoulos B."/>
            <person name="Baker S."/>
            <person name="Barry K."/>
            <person name="Bills G."/>
            <person name="Bluhm B."/>
            <person name="Cannon C."/>
            <person name="Castanera R."/>
            <person name="Culley D."/>
            <person name="Daum C."/>
            <person name="Ezra D."/>
            <person name="Gonzalez J."/>
            <person name="Henrissat B."/>
            <person name="Kuo A."/>
            <person name="Liang C."/>
            <person name="Lipzen A."/>
            <person name="Lutzoni F."/>
            <person name="Magnuson J."/>
            <person name="Mondo S."/>
            <person name="Nolan M."/>
            <person name="Ohm R."/>
            <person name="Pangilinan J."/>
            <person name="Park H.-J."/>
            <person name="Ramirez L."/>
            <person name="Alfaro M."/>
            <person name="Sun H."/>
            <person name="Tritt A."/>
            <person name="Yoshinaga Y."/>
            <person name="Zwiers L.-H."/>
            <person name="Turgeon B."/>
            <person name="Goodwin S."/>
            <person name="Spatafora J."/>
            <person name="Crous P."/>
            <person name="Grigoriev I."/>
        </authorList>
    </citation>
    <scope>NUCLEOTIDE SEQUENCE</scope>
    <source>
        <strain evidence="6">CBS 122367</strain>
    </source>
</reference>
<dbReference type="Pfam" id="PF17667">
    <property type="entry name" value="Pkinase_fungal"/>
    <property type="match status" value="1"/>
</dbReference>
<evidence type="ECO:0000313" key="7">
    <source>
        <dbReference type="Proteomes" id="UP000799291"/>
    </source>
</evidence>
<dbReference type="EC" id="2.7.11.1" evidence="1"/>
<dbReference type="SUPFAM" id="SSF56112">
    <property type="entry name" value="Protein kinase-like (PK-like)"/>
    <property type="match status" value="1"/>
</dbReference>
<protein>
    <recommendedName>
        <fullName evidence="1">non-specific serine/threonine protein kinase</fullName>
        <ecNumber evidence="1">2.7.11.1</ecNumber>
    </recommendedName>
</protein>
<keyword evidence="7" id="KW-1185">Reference proteome</keyword>
<evidence type="ECO:0000256" key="3">
    <source>
        <dbReference type="ARBA" id="ARBA00048679"/>
    </source>
</evidence>
<evidence type="ECO:0000256" key="4">
    <source>
        <dbReference type="SAM" id="MobiDB-lite"/>
    </source>
</evidence>
<dbReference type="EMBL" id="MU005630">
    <property type="protein sequence ID" value="KAF2676778.1"/>
    <property type="molecule type" value="Genomic_DNA"/>
</dbReference>
<dbReference type="PANTHER" id="PTHR38248:SF2">
    <property type="entry name" value="FUNK1 11"/>
    <property type="match status" value="1"/>
</dbReference>
<dbReference type="PANTHER" id="PTHR38248">
    <property type="entry name" value="FUNK1 6"/>
    <property type="match status" value="1"/>
</dbReference>